<gene>
    <name evidence="1" type="ORF">OCTVUL_1B010428</name>
</gene>
<evidence type="ECO:0000313" key="2">
    <source>
        <dbReference type="Proteomes" id="UP001162480"/>
    </source>
</evidence>
<reference evidence="1" key="1">
    <citation type="submission" date="2023-08" db="EMBL/GenBank/DDBJ databases">
        <authorList>
            <person name="Alioto T."/>
            <person name="Alioto T."/>
            <person name="Gomez Garrido J."/>
        </authorList>
    </citation>
    <scope>NUCLEOTIDE SEQUENCE</scope>
</reference>
<protein>
    <submittedName>
        <fullName evidence="1">Uncharacterized protein</fullName>
    </submittedName>
</protein>
<organism evidence="1 2">
    <name type="scientific">Octopus vulgaris</name>
    <name type="common">Common octopus</name>
    <dbReference type="NCBI Taxonomy" id="6645"/>
    <lineage>
        <taxon>Eukaryota</taxon>
        <taxon>Metazoa</taxon>
        <taxon>Spiralia</taxon>
        <taxon>Lophotrochozoa</taxon>
        <taxon>Mollusca</taxon>
        <taxon>Cephalopoda</taxon>
        <taxon>Coleoidea</taxon>
        <taxon>Octopodiformes</taxon>
        <taxon>Octopoda</taxon>
        <taxon>Incirrata</taxon>
        <taxon>Octopodidae</taxon>
        <taxon>Octopus</taxon>
    </lineage>
</organism>
<sequence>MDGTPTTHAYVNYITGRWSVLLTDRGRDCMAKRGPMDIFIKPRHPVAEHDFDQMTAISPTLFHFTSFLLTLR</sequence>
<keyword evidence="2" id="KW-1185">Reference proteome</keyword>
<dbReference type="EMBL" id="OX597820">
    <property type="protein sequence ID" value="CAI9725552.1"/>
    <property type="molecule type" value="Genomic_DNA"/>
</dbReference>
<dbReference type="AlphaFoldDB" id="A0AA36B2P9"/>
<dbReference type="Proteomes" id="UP001162480">
    <property type="component" value="Chromosome 7"/>
</dbReference>
<name>A0AA36B2P9_OCTVU</name>
<evidence type="ECO:0000313" key="1">
    <source>
        <dbReference type="EMBL" id="CAI9725552.1"/>
    </source>
</evidence>
<proteinExistence type="predicted"/>
<accession>A0AA36B2P9</accession>